<dbReference type="SUPFAM" id="SSF89562">
    <property type="entry name" value="RraA-like"/>
    <property type="match status" value="1"/>
</dbReference>
<keyword evidence="5" id="KW-0460">Magnesium</keyword>
<reference evidence="6" key="1">
    <citation type="submission" date="2022-06" db="EMBL/GenBank/DDBJ databases">
        <title>A novel DMS-producing enzyme.</title>
        <authorList>
            <person name="Zhang Y."/>
        </authorList>
    </citation>
    <scope>NUCLEOTIDE SEQUENCE</scope>
    <source>
        <strain evidence="6">RT37</strain>
    </source>
</reference>
<organism evidence="6">
    <name type="scientific">Halomonas sp. RT37</name>
    <dbReference type="NCBI Taxonomy" id="2950872"/>
    <lineage>
        <taxon>Bacteria</taxon>
        <taxon>Pseudomonadati</taxon>
        <taxon>Pseudomonadota</taxon>
        <taxon>Gammaproteobacteria</taxon>
        <taxon>Oceanospirillales</taxon>
        <taxon>Halomonadaceae</taxon>
        <taxon>Halomonas</taxon>
    </lineage>
</organism>
<dbReference type="CDD" id="cd16841">
    <property type="entry name" value="RraA_family"/>
    <property type="match status" value="1"/>
</dbReference>
<dbReference type="Gene3D" id="3.50.30.40">
    <property type="entry name" value="Ribonuclease E inhibitor RraA/RraA-like"/>
    <property type="match status" value="1"/>
</dbReference>
<dbReference type="InterPro" id="IPR036704">
    <property type="entry name" value="RraA/RraA-like_sf"/>
</dbReference>
<feature type="binding site" evidence="5">
    <location>
        <begin position="93"/>
        <end position="96"/>
    </location>
    <ligand>
        <name>substrate</name>
    </ligand>
</feature>
<evidence type="ECO:0000256" key="2">
    <source>
        <dbReference type="ARBA" id="ARBA00016549"/>
    </source>
</evidence>
<sequence>MYTIADLPAPLDPARHQRLLECETATIGHFREEGFIDPEIRCQLDEVRVAGVAVTLSLPPGDGTLLNHAMRLLRPGDVLVIDRQGDRRHACWGGVLTEVGSRLGLAGVIIDGTATDLATLRAKRFPVWSRGVSSLTTKLADQGGAMNLPVSVGGVVVSAGDVVLADENGVVVLPPSEVDAVIDHTLELQRQEERILERLAQGECLPDISGASAMVENRLTPSN</sequence>
<accession>A0AAU7KIG4</accession>
<dbReference type="InterPro" id="IPR005493">
    <property type="entry name" value="RraA/RraA-like"/>
</dbReference>
<protein>
    <recommendedName>
        <fullName evidence="2">Putative 4-hydroxy-4-methyl-2-oxoglutarate aldolase</fullName>
    </recommendedName>
    <alternativeName>
        <fullName evidence="3">Regulator of ribonuclease activity homolog</fullName>
    </alternativeName>
    <alternativeName>
        <fullName evidence="4">RraA-like protein</fullName>
    </alternativeName>
</protein>
<evidence type="ECO:0000256" key="1">
    <source>
        <dbReference type="ARBA" id="ARBA00001968"/>
    </source>
</evidence>
<dbReference type="AlphaFoldDB" id="A0AAU7KIG4"/>
<dbReference type="PANTHER" id="PTHR33254:SF4">
    <property type="entry name" value="4-HYDROXY-4-METHYL-2-OXOGLUTARATE ALDOLASE 3-RELATED"/>
    <property type="match status" value="1"/>
</dbReference>
<evidence type="ECO:0000256" key="4">
    <source>
        <dbReference type="ARBA" id="ARBA00030169"/>
    </source>
</evidence>
<dbReference type="GO" id="GO:0046872">
    <property type="term" value="F:metal ion binding"/>
    <property type="evidence" value="ECO:0007669"/>
    <property type="project" value="UniProtKB-KW"/>
</dbReference>
<dbReference type="PANTHER" id="PTHR33254">
    <property type="entry name" value="4-HYDROXY-4-METHYL-2-OXOGLUTARATE ALDOLASE 3-RELATED"/>
    <property type="match status" value="1"/>
</dbReference>
<evidence type="ECO:0000256" key="5">
    <source>
        <dbReference type="PIRSR" id="PIRSR605493-1"/>
    </source>
</evidence>
<proteinExistence type="predicted"/>
<gene>
    <name evidence="6" type="ORF">NFG58_20725</name>
</gene>
<evidence type="ECO:0000313" key="6">
    <source>
        <dbReference type="EMBL" id="XBO70988.1"/>
    </source>
</evidence>
<keyword evidence="5" id="KW-0479">Metal-binding</keyword>
<comment type="cofactor">
    <cofactor evidence="1">
        <name>a divalent metal cation</name>
        <dbReference type="ChEBI" id="CHEBI:60240"/>
    </cofactor>
</comment>
<name>A0AAU7KIG4_9GAMM</name>
<dbReference type="EMBL" id="CP098827">
    <property type="protein sequence ID" value="XBO70988.1"/>
    <property type="molecule type" value="Genomic_DNA"/>
</dbReference>
<dbReference type="RefSeq" id="WP_108132013.1">
    <property type="nucleotide sequence ID" value="NZ_CP098827.1"/>
</dbReference>
<evidence type="ECO:0000256" key="3">
    <source>
        <dbReference type="ARBA" id="ARBA00029596"/>
    </source>
</evidence>
<dbReference type="Pfam" id="PF03737">
    <property type="entry name" value="RraA-like"/>
    <property type="match status" value="1"/>
</dbReference>
<comment type="cofactor">
    <cofactor evidence="5">
        <name>Mg(2+)</name>
        <dbReference type="ChEBI" id="CHEBI:18420"/>
    </cofactor>
</comment>
<feature type="binding site" evidence="5">
    <location>
        <position position="116"/>
    </location>
    <ligand>
        <name>Mg(2+)</name>
        <dbReference type="ChEBI" id="CHEBI:18420"/>
    </ligand>
</feature>